<evidence type="ECO:0000256" key="5">
    <source>
        <dbReference type="SAM" id="Phobius"/>
    </source>
</evidence>
<dbReference type="Gene3D" id="1.20.58.340">
    <property type="entry name" value="Magnesium transport protein CorA, transmembrane region"/>
    <property type="match status" value="1"/>
</dbReference>
<dbReference type="SUPFAM" id="SSF144083">
    <property type="entry name" value="Magnesium transport protein CorA, transmembrane region"/>
    <property type="match status" value="1"/>
</dbReference>
<dbReference type="OrthoDB" id="165352at2759"/>
<dbReference type="EMBL" id="KV722419">
    <property type="protein sequence ID" value="OCH89796.1"/>
    <property type="molecule type" value="Genomic_DNA"/>
</dbReference>
<dbReference type="Proteomes" id="UP000250043">
    <property type="component" value="Unassembled WGS sequence"/>
</dbReference>
<gene>
    <name evidence="6" type="ORF">OBBRIDRAFT_756041</name>
</gene>
<dbReference type="GO" id="GO:0016020">
    <property type="term" value="C:membrane"/>
    <property type="evidence" value="ECO:0007669"/>
    <property type="project" value="UniProtKB-SubCell"/>
</dbReference>
<evidence type="ECO:0000256" key="1">
    <source>
        <dbReference type="ARBA" id="ARBA00004141"/>
    </source>
</evidence>
<organism evidence="6 7">
    <name type="scientific">Obba rivulosa</name>
    <dbReference type="NCBI Taxonomy" id="1052685"/>
    <lineage>
        <taxon>Eukaryota</taxon>
        <taxon>Fungi</taxon>
        <taxon>Dikarya</taxon>
        <taxon>Basidiomycota</taxon>
        <taxon>Agaricomycotina</taxon>
        <taxon>Agaricomycetes</taxon>
        <taxon>Polyporales</taxon>
        <taxon>Gelatoporiaceae</taxon>
        <taxon>Obba</taxon>
    </lineage>
</organism>
<dbReference type="AlphaFoldDB" id="A0A8E2ASI0"/>
<keyword evidence="3 5" id="KW-1133">Transmembrane helix</keyword>
<evidence type="ECO:0000256" key="2">
    <source>
        <dbReference type="ARBA" id="ARBA00022692"/>
    </source>
</evidence>
<dbReference type="InterPro" id="IPR002523">
    <property type="entry name" value="MgTranspt_CorA/ZnTranspt_ZntB"/>
</dbReference>
<reference evidence="6 7" key="1">
    <citation type="submission" date="2016-07" db="EMBL/GenBank/DDBJ databases">
        <title>Draft genome of the white-rot fungus Obba rivulosa 3A-2.</title>
        <authorList>
            <consortium name="DOE Joint Genome Institute"/>
            <person name="Miettinen O."/>
            <person name="Riley R."/>
            <person name="Acob R."/>
            <person name="Barry K."/>
            <person name="Cullen D."/>
            <person name="De Vries R."/>
            <person name="Hainaut M."/>
            <person name="Hatakka A."/>
            <person name="Henrissat B."/>
            <person name="Hilden K."/>
            <person name="Kuo R."/>
            <person name="Labutti K."/>
            <person name="Lipzen A."/>
            <person name="Makela M.R."/>
            <person name="Sandor L."/>
            <person name="Spatafora J.W."/>
            <person name="Grigoriev I.V."/>
            <person name="Hibbett D.S."/>
        </authorList>
    </citation>
    <scope>NUCLEOTIDE SEQUENCE [LARGE SCALE GENOMIC DNA]</scope>
    <source>
        <strain evidence="6 7">3A-2</strain>
    </source>
</reference>
<evidence type="ECO:0000256" key="4">
    <source>
        <dbReference type="ARBA" id="ARBA00023136"/>
    </source>
</evidence>
<feature type="non-terminal residue" evidence="6">
    <location>
        <position position="92"/>
    </location>
</feature>
<evidence type="ECO:0000313" key="7">
    <source>
        <dbReference type="Proteomes" id="UP000250043"/>
    </source>
</evidence>
<proteinExistence type="predicted"/>
<keyword evidence="7" id="KW-1185">Reference proteome</keyword>
<dbReference type="Pfam" id="PF01544">
    <property type="entry name" value="CorA"/>
    <property type="match status" value="1"/>
</dbReference>
<evidence type="ECO:0000256" key="3">
    <source>
        <dbReference type="ARBA" id="ARBA00022989"/>
    </source>
</evidence>
<evidence type="ECO:0000313" key="6">
    <source>
        <dbReference type="EMBL" id="OCH89796.1"/>
    </source>
</evidence>
<keyword evidence="4 5" id="KW-0472">Membrane</keyword>
<accession>A0A8E2ASI0</accession>
<keyword evidence="2 5" id="KW-0812">Transmembrane</keyword>
<name>A0A8E2ASI0_9APHY</name>
<dbReference type="GO" id="GO:0046873">
    <property type="term" value="F:metal ion transmembrane transporter activity"/>
    <property type="evidence" value="ECO:0007669"/>
    <property type="project" value="InterPro"/>
</dbReference>
<dbReference type="InterPro" id="IPR045863">
    <property type="entry name" value="CorA_TM1_TM2"/>
</dbReference>
<comment type="subcellular location">
    <subcellularLocation>
        <location evidence="1">Membrane</location>
        <topology evidence="1">Multi-pass membrane protein</topology>
    </subcellularLocation>
</comment>
<feature type="transmembrane region" description="Helical" evidence="5">
    <location>
        <begin position="52"/>
        <end position="71"/>
    </location>
</feature>
<protein>
    <submittedName>
        <fullName evidence="6">Uncharacterized protein</fullName>
    </submittedName>
</protein>
<sequence length="92" mass="10821">MMSYEMNEVMRRLTLATIIFLPLGLLTGYFVRACGMNFDNMWSVHRPGATDLLFWEISIPVLLVIVFLFMFQDIKRLGHYMQKRATRQSVTK</sequence>